<evidence type="ECO:0000313" key="2">
    <source>
        <dbReference type="EMBL" id="MCC2230263.1"/>
    </source>
</evidence>
<feature type="domain" description="HTH cro/C1-type" evidence="1">
    <location>
        <begin position="19"/>
        <end position="74"/>
    </location>
</feature>
<dbReference type="GO" id="GO:0003677">
    <property type="term" value="F:DNA binding"/>
    <property type="evidence" value="ECO:0007669"/>
    <property type="project" value="InterPro"/>
</dbReference>
<evidence type="ECO:0000313" key="3">
    <source>
        <dbReference type="Proteomes" id="UP001198182"/>
    </source>
</evidence>
<dbReference type="SMART" id="SM00530">
    <property type="entry name" value="HTH_XRE"/>
    <property type="match status" value="1"/>
</dbReference>
<keyword evidence="3" id="KW-1185">Reference proteome</keyword>
<proteinExistence type="predicted"/>
<dbReference type="EMBL" id="JAJEQR010000009">
    <property type="protein sequence ID" value="MCC2230263.1"/>
    <property type="molecule type" value="Genomic_DNA"/>
</dbReference>
<comment type="caution">
    <text evidence="2">The sequence shown here is derived from an EMBL/GenBank/DDBJ whole genome shotgun (WGS) entry which is preliminary data.</text>
</comment>
<protein>
    <submittedName>
        <fullName evidence="2">Helix-turn-helix domain-containing protein</fullName>
    </submittedName>
</protein>
<reference evidence="2" key="1">
    <citation type="submission" date="2021-10" db="EMBL/GenBank/DDBJ databases">
        <title>Anaerobic single-cell dispensing facilitates the cultivation of human gut bacteria.</title>
        <authorList>
            <person name="Afrizal A."/>
        </authorList>
    </citation>
    <scope>NUCLEOTIDE SEQUENCE</scope>
    <source>
        <strain evidence="2">CLA-AA-H215</strain>
    </source>
</reference>
<dbReference type="InterPro" id="IPR001387">
    <property type="entry name" value="Cro/C1-type_HTH"/>
</dbReference>
<dbReference type="SUPFAM" id="SSF47413">
    <property type="entry name" value="lambda repressor-like DNA-binding domains"/>
    <property type="match status" value="1"/>
</dbReference>
<sequence>MNTLKKETTFTAKQVGGRIKERRTELNITMPELGRRVGVNKSTIQRYEADGVDPKRTMVINGLAEALLTTPEWLTGLSDDKEYDTYTLYQRDIEEHIKKYLDTVSHTVKGEPHQQLLTTFLGKMVDLYTVMTCYFADAMEEVDRVAEDKGLKESLGRYAIESGAIMEQVYRKKMEVPIEDMKRFLDGILHIHDEGRTKMSMGALFGIVEEAEERLSEKENSVAP</sequence>
<gene>
    <name evidence="2" type="ORF">LKD81_04515</name>
</gene>
<accession>A0AAE3E8V1</accession>
<dbReference type="RefSeq" id="WP_334301349.1">
    <property type="nucleotide sequence ID" value="NZ_JAJEQR010000009.1"/>
</dbReference>
<dbReference type="InterPro" id="IPR010982">
    <property type="entry name" value="Lambda_DNA-bd_dom_sf"/>
</dbReference>
<dbReference type="Proteomes" id="UP001198182">
    <property type="component" value="Unassembled WGS sequence"/>
</dbReference>
<dbReference type="CDD" id="cd00093">
    <property type="entry name" value="HTH_XRE"/>
    <property type="match status" value="1"/>
</dbReference>
<organism evidence="2 3">
    <name type="scientific">Hominifimenecus microfluidus</name>
    <dbReference type="NCBI Taxonomy" id="2885348"/>
    <lineage>
        <taxon>Bacteria</taxon>
        <taxon>Bacillati</taxon>
        <taxon>Bacillota</taxon>
        <taxon>Clostridia</taxon>
        <taxon>Lachnospirales</taxon>
        <taxon>Lachnospiraceae</taxon>
        <taxon>Hominifimenecus</taxon>
    </lineage>
</organism>
<dbReference type="PROSITE" id="PS50943">
    <property type="entry name" value="HTH_CROC1"/>
    <property type="match status" value="1"/>
</dbReference>
<evidence type="ECO:0000259" key="1">
    <source>
        <dbReference type="PROSITE" id="PS50943"/>
    </source>
</evidence>
<dbReference type="AlphaFoldDB" id="A0AAE3E8V1"/>
<dbReference type="Pfam" id="PF01381">
    <property type="entry name" value="HTH_3"/>
    <property type="match status" value="1"/>
</dbReference>
<name>A0AAE3E8V1_9FIRM</name>
<dbReference type="Gene3D" id="1.10.260.40">
    <property type="entry name" value="lambda repressor-like DNA-binding domains"/>
    <property type="match status" value="1"/>
</dbReference>